<name>A0A2M3ZNY8_9DIPT</name>
<dbReference type="AlphaFoldDB" id="A0A2M3ZNY8"/>
<keyword evidence="1" id="KW-0732">Signal</keyword>
<dbReference type="EMBL" id="GGFM01009462">
    <property type="protein sequence ID" value="MBW30213.1"/>
    <property type="molecule type" value="Transcribed_RNA"/>
</dbReference>
<proteinExistence type="predicted"/>
<protein>
    <submittedName>
        <fullName evidence="2">Putative secreted peptide</fullName>
    </submittedName>
</protein>
<accession>A0A2M3ZNY8</accession>
<feature type="chain" id="PRO_5014915001" evidence="1">
    <location>
        <begin position="17"/>
        <end position="93"/>
    </location>
</feature>
<organism evidence="2">
    <name type="scientific">Anopheles braziliensis</name>
    <dbReference type="NCBI Taxonomy" id="58242"/>
    <lineage>
        <taxon>Eukaryota</taxon>
        <taxon>Metazoa</taxon>
        <taxon>Ecdysozoa</taxon>
        <taxon>Arthropoda</taxon>
        <taxon>Hexapoda</taxon>
        <taxon>Insecta</taxon>
        <taxon>Pterygota</taxon>
        <taxon>Neoptera</taxon>
        <taxon>Endopterygota</taxon>
        <taxon>Diptera</taxon>
        <taxon>Nematocera</taxon>
        <taxon>Culicoidea</taxon>
        <taxon>Culicidae</taxon>
        <taxon>Anophelinae</taxon>
        <taxon>Anopheles</taxon>
    </lineage>
</organism>
<feature type="signal peptide" evidence="1">
    <location>
        <begin position="1"/>
        <end position="16"/>
    </location>
</feature>
<evidence type="ECO:0000256" key="1">
    <source>
        <dbReference type="SAM" id="SignalP"/>
    </source>
</evidence>
<evidence type="ECO:0000313" key="2">
    <source>
        <dbReference type="EMBL" id="MBW30213.1"/>
    </source>
</evidence>
<sequence length="93" mass="10395">MFLWFVLLYSSLKVLSSIFVAGSGDETARRFSEDDLDIDCVRNEKTKRQVKDGNGDGNETKLTFRVIIGGQLSFFQKCYLASYHTTACPSCPG</sequence>
<reference evidence="2" key="1">
    <citation type="submission" date="2018-01" db="EMBL/GenBank/DDBJ databases">
        <title>An insight into the sialome of Amazonian anophelines.</title>
        <authorList>
            <person name="Ribeiro J.M."/>
            <person name="Scarpassa V."/>
            <person name="Calvo E."/>
        </authorList>
    </citation>
    <scope>NUCLEOTIDE SEQUENCE</scope>
    <source>
        <tissue evidence="2">Salivary glands</tissue>
    </source>
</reference>